<dbReference type="Gene3D" id="3.30.1540.10">
    <property type="entry name" value="formyl-coa transferase, domain 3"/>
    <property type="match status" value="1"/>
</dbReference>
<dbReference type="RefSeq" id="WP_011519939.1">
    <property type="nucleotide sequence ID" value="NC_007974.2"/>
</dbReference>
<organism evidence="2 3">
    <name type="scientific">Cupriavidus metallidurans (strain ATCC 43123 / DSM 2839 / NBRC 102507 / CH34)</name>
    <name type="common">Ralstonia metallidurans</name>
    <dbReference type="NCBI Taxonomy" id="266264"/>
    <lineage>
        <taxon>Bacteria</taxon>
        <taxon>Pseudomonadati</taxon>
        <taxon>Pseudomonadota</taxon>
        <taxon>Betaproteobacteria</taxon>
        <taxon>Burkholderiales</taxon>
        <taxon>Burkholderiaceae</taxon>
        <taxon>Cupriavidus</taxon>
    </lineage>
</organism>
<feature type="region of interest" description="Disordered" evidence="1">
    <location>
        <begin position="335"/>
        <end position="373"/>
    </location>
</feature>
<dbReference type="EC" id="5.1.99.4" evidence="2"/>
<dbReference type="HOGENOM" id="CLU_033975_5_0_4"/>
<dbReference type="InterPro" id="IPR023606">
    <property type="entry name" value="CoA-Trfase_III_dom_1_sf"/>
</dbReference>
<sequence>MARESDSPTLGPLAGLRVIEIAGIGPGPFACMLLSDLGAEVVRIDRSDAKLGDRFDIVGRGRKTVLLDLKKQTDVEKVLDLVSEADVLVEGFRPGVMERLGLGPADVEKRNPKLVYGRMTGWGQDGPLAQAAGHDINYIAISGALAGIGEAGRAPVPPLNLVGDYGGGSLYLVVGILAAVFEAQRSGKGQVVDAAICDGAVSLTSLFHTQLLRGHYVEKKASNTLDGGAPYYKSYETSDHQYISVGPIEPKFFALLCEKLGVPDDLQKSQNNRERWSELEKFFGRTFRTNTRAHWCELLEGTDACFAPVLTLSEAEMHPHLQYRKSFVSVGGVQQPAPAPRFSRTPGSVQGPAPQEAASLPDLLEAWRGGNRS</sequence>
<dbReference type="InterPro" id="IPR044855">
    <property type="entry name" value="CoA-Trfase_III_dom3_sf"/>
</dbReference>
<dbReference type="GO" id="GO:0008111">
    <property type="term" value="F:alpha-methylacyl-CoA racemase activity"/>
    <property type="evidence" value="ECO:0007669"/>
    <property type="project" value="UniProtKB-EC"/>
</dbReference>
<geneLocation type="plasmid" evidence="2 3">
    <name>megaplasmid</name>
</geneLocation>
<evidence type="ECO:0000313" key="2">
    <source>
        <dbReference type="EMBL" id="ABF12394.1"/>
    </source>
</evidence>
<keyword evidence="2" id="KW-0614">Plasmid</keyword>
<keyword evidence="3" id="KW-1185">Reference proteome</keyword>
<dbReference type="Proteomes" id="UP000002429">
    <property type="component" value="Plasmid megaplasmid"/>
</dbReference>
<accession>Q1LBT2</accession>
<dbReference type="SUPFAM" id="SSF89796">
    <property type="entry name" value="CoA-transferase family III (CaiB/BaiF)"/>
    <property type="match status" value="1"/>
</dbReference>
<dbReference type="InterPro" id="IPR050509">
    <property type="entry name" value="CoA-transferase_III"/>
</dbReference>
<dbReference type="PANTHER" id="PTHR48228:SF5">
    <property type="entry name" value="ALPHA-METHYLACYL-COA RACEMASE"/>
    <property type="match status" value="1"/>
</dbReference>
<name>Q1LBT2_CUPMC</name>
<proteinExistence type="predicted"/>
<dbReference type="Pfam" id="PF02515">
    <property type="entry name" value="CoA_transf_3"/>
    <property type="match status" value="1"/>
</dbReference>
<gene>
    <name evidence="2" type="ordered locus">Rmet_5535</name>
</gene>
<evidence type="ECO:0000256" key="1">
    <source>
        <dbReference type="SAM" id="MobiDB-lite"/>
    </source>
</evidence>
<keyword evidence="2" id="KW-0413">Isomerase</keyword>
<dbReference type="Gene3D" id="3.40.50.10540">
    <property type="entry name" value="Crotonobetainyl-coa:carnitine coa-transferase, domain 1"/>
    <property type="match status" value="1"/>
</dbReference>
<dbReference type="PANTHER" id="PTHR48228">
    <property type="entry name" value="SUCCINYL-COA--D-CITRAMALATE COA-TRANSFERASE"/>
    <property type="match status" value="1"/>
</dbReference>
<dbReference type="EMBL" id="CP000353">
    <property type="protein sequence ID" value="ABF12394.1"/>
    <property type="molecule type" value="Genomic_DNA"/>
</dbReference>
<dbReference type="eggNOG" id="COG1804">
    <property type="taxonomic scope" value="Bacteria"/>
</dbReference>
<protein>
    <submittedName>
        <fullName evidence="2">Alpha-methylacyl-CoA racemase</fullName>
        <ecNumber evidence="2">5.1.99.4</ecNumber>
    </submittedName>
</protein>
<dbReference type="AlphaFoldDB" id="Q1LBT2"/>
<reference evidence="3" key="1">
    <citation type="journal article" date="2010" name="PLoS ONE">
        <title>The complete genome sequence of Cupriavidus metallidurans strain CH34, a master survivalist in harsh and anthropogenic environments.</title>
        <authorList>
            <person name="Janssen P.J."/>
            <person name="Van Houdt R."/>
            <person name="Moors H."/>
            <person name="Monsieurs P."/>
            <person name="Morin N."/>
            <person name="Michaux A."/>
            <person name="Benotmane M.A."/>
            <person name="Leys N."/>
            <person name="Vallaeys T."/>
            <person name="Lapidus A."/>
            <person name="Monchy S."/>
            <person name="Medigue C."/>
            <person name="Taghavi S."/>
            <person name="McCorkle S."/>
            <person name="Dunn J."/>
            <person name="van der Lelie D."/>
            <person name="Mergeay M."/>
        </authorList>
    </citation>
    <scope>NUCLEOTIDE SEQUENCE [LARGE SCALE GENOMIC DNA]</scope>
    <source>
        <strain evidence="3">ATCC 43123 / DSM 2839 / NBRC 102507 / CH34</strain>
    </source>
</reference>
<evidence type="ECO:0000313" key="3">
    <source>
        <dbReference type="Proteomes" id="UP000002429"/>
    </source>
</evidence>
<dbReference type="KEGG" id="rme:Rmet_5535"/>
<dbReference type="InterPro" id="IPR003673">
    <property type="entry name" value="CoA-Trfase_fam_III"/>
</dbReference>